<proteinExistence type="predicted"/>
<organism evidence="2 3">
    <name type="scientific">Liquorilactobacillus uvarum DSM 19971</name>
    <dbReference type="NCBI Taxonomy" id="1423812"/>
    <lineage>
        <taxon>Bacteria</taxon>
        <taxon>Bacillati</taxon>
        <taxon>Bacillota</taxon>
        <taxon>Bacilli</taxon>
        <taxon>Lactobacillales</taxon>
        <taxon>Lactobacillaceae</taxon>
        <taxon>Liquorilactobacillus</taxon>
    </lineage>
</organism>
<feature type="transmembrane region" description="Helical" evidence="1">
    <location>
        <begin position="201"/>
        <end position="220"/>
    </location>
</feature>
<feature type="transmembrane region" description="Helical" evidence="1">
    <location>
        <begin position="12"/>
        <end position="32"/>
    </location>
</feature>
<dbReference type="EMBL" id="AZEG01000003">
    <property type="protein sequence ID" value="KRL38639.1"/>
    <property type="molecule type" value="Genomic_DNA"/>
</dbReference>
<dbReference type="OrthoDB" id="9815466at2"/>
<dbReference type="PANTHER" id="PTHR38454">
    <property type="entry name" value="INTEGRAL MEMBRANE PROTEIN-RELATED"/>
    <property type="match status" value="1"/>
</dbReference>
<feature type="transmembrane region" description="Helical" evidence="1">
    <location>
        <begin position="298"/>
        <end position="316"/>
    </location>
</feature>
<accession>A0A0R1Q1T0</accession>
<feature type="transmembrane region" description="Helical" evidence="1">
    <location>
        <begin position="853"/>
        <end position="873"/>
    </location>
</feature>
<feature type="transmembrane region" description="Helical" evidence="1">
    <location>
        <begin position="135"/>
        <end position="154"/>
    </location>
</feature>
<feature type="transmembrane region" description="Helical" evidence="1">
    <location>
        <begin position="232"/>
        <end position="255"/>
    </location>
</feature>
<feature type="transmembrane region" description="Helical" evidence="1">
    <location>
        <begin position="416"/>
        <end position="434"/>
    </location>
</feature>
<evidence type="ECO:0008006" key="4">
    <source>
        <dbReference type="Google" id="ProtNLM"/>
    </source>
</evidence>
<feature type="transmembrane region" description="Helical" evidence="1">
    <location>
        <begin position="328"/>
        <end position="351"/>
    </location>
</feature>
<dbReference type="InterPro" id="IPR018580">
    <property type="entry name" value="Uncharacterised_YfhO"/>
</dbReference>
<keyword evidence="3" id="KW-1185">Reference proteome</keyword>
<dbReference type="Pfam" id="PF09586">
    <property type="entry name" value="YfhO"/>
    <property type="match status" value="1"/>
</dbReference>
<keyword evidence="1" id="KW-0812">Transmembrane</keyword>
<keyword evidence="1" id="KW-0472">Membrane</keyword>
<feature type="transmembrane region" description="Helical" evidence="1">
    <location>
        <begin position="110"/>
        <end position="129"/>
    </location>
</feature>
<protein>
    <recommendedName>
        <fullName evidence="4">Integral membrane protein</fullName>
    </recommendedName>
</protein>
<dbReference type="PANTHER" id="PTHR38454:SF1">
    <property type="entry name" value="INTEGRAL MEMBRANE PROTEIN"/>
    <property type="match status" value="1"/>
</dbReference>
<dbReference type="PATRIC" id="fig|1423812.3.peg.1444"/>
<dbReference type="AlphaFoldDB" id="A0A0R1Q1T0"/>
<reference evidence="2 3" key="1">
    <citation type="journal article" date="2015" name="Genome Announc.">
        <title>Expanding the biotechnology potential of lactobacilli through comparative genomics of 213 strains and associated genera.</title>
        <authorList>
            <person name="Sun Z."/>
            <person name="Harris H.M."/>
            <person name="McCann A."/>
            <person name="Guo C."/>
            <person name="Argimon S."/>
            <person name="Zhang W."/>
            <person name="Yang X."/>
            <person name="Jeffery I.B."/>
            <person name="Cooney J.C."/>
            <person name="Kagawa T.F."/>
            <person name="Liu W."/>
            <person name="Song Y."/>
            <person name="Salvetti E."/>
            <person name="Wrobel A."/>
            <person name="Rasinkangas P."/>
            <person name="Parkhill J."/>
            <person name="Rea M.C."/>
            <person name="O'Sullivan O."/>
            <person name="Ritari J."/>
            <person name="Douillard F.P."/>
            <person name="Paul Ross R."/>
            <person name="Yang R."/>
            <person name="Briner A.E."/>
            <person name="Felis G.E."/>
            <person name="de Vos W.M."/>
            <person name="Barrangou R."/>
            <person name="Klaenhammer T.R."/>
            <person name="Caufield P.W."/>
            <person name="Cui Y."/>
            <person name="Zhang H."/>
            <person name="O'Toole P.W."/>
        </authorList>
    </citation>
    <scope>NUCLEOTIDE SEQUENCE [LARGE SCALE GENOMIC DNA]</scope>
    <source>
        <strain evidence="2 3">DSM 19971</strain>
    </source>
</reference>
<evidence type="ECO:0000256" key="1">
    <source>
        <dbReference type="SAM" id="Phobius"/>
    </source>
</evidence>
<evidence type="ECO:0000313" key="2">
    <source>
        <dbReference type="EMBL" id="KRL38639.1"/>
    </source>
</evidence>
<feature type="transmembrane region" description="Helical" evidence="1">
    <location>
        <begin position="86"/>
        <end position="103"/>
    </location>
</feature>
<feature type="transmembrane region" description="Helical" evidence="1">
    <location>
        <begin position="161"/>
        <end position="181"/>
    </location>
</feature>
<dbReference type="STRING" id="1423812.FD20_GL001356"/>
<feature type="transmembrane region" description="Helical" evidence="1">
    <location>
        <begin position="446"/>
        <end position="465"/>
    </location>
</feature>
<feature type="transmembrane region" description="Helical" evidence="1">
    <location>
        <begin position="386"/>
        <end position="404"/>
    </location>
</feature>
<sequence length="886" mass="101315">MRTKPDNFLKKNRALIISFFLPVIIMLGYFIFRQMYPFGKSSLLTVDLGQQYVDFFAFFRRTLLHDPSNFFYSFSKALGGGMLGEWAYYLMSPFNLLLLFFPGKTLTAGIMLLTLTKYGCAGLAFAFLLKKTKMQHGIALPLFSTSYALMGWFIANQLNLLWLDAAIFLPLIIYSLIQLNTQGKSVAYILLLGLMLIDNYYMGYMICLFLVLFFCWYETVNYQNMRDLFKHLWLFVSRSLSAICLAAVILIPTFFSLLDSKGQYTQESISFKFEYQPLKMLSKFIIGSFNFEQMPSGYPNLFIGSLALVGFLTYFVNSRFKLRERLMAFIITIFLFLSLCFEPLDLLWHGFQFPVWYPYRFSFIVSFWMIYLAARALKQNEFPQTWQIGLAALIYGGLIWYVLANIKRFSFISKETLSFTALFAALILIILGAFSYSKTNAKYSKLVSYMLLFLSIIEVSANAIYSLNNLSYLSQAEYSEPSTALRKNSKTLSTKDQSLYRTGQVYSRTKNDGLANGLNSGSYFSSALEKSIPDFFGMIGNPDGDNYVTYSNGTLISDALLNMKYFISAKDGSEVSGKQPLTSLTEKPDLKTYTPISSNQLTKTYRNPNAISLGYVANKKLKAMKSFYDNPINYQTQWLSDITNTSDTVKYFNAVNFNEVVFQNVNQQVNLTDATLRRNDLSKDAQVIFKFTPKTNDSYYLTLGSSLDSDNVTLFLNNEPLKQYSTFRHTVIVNIANNSKNNEIVLTAKFKKPSLWLNNFVLYRLNNKLVKSQLAQVKKQQIKIKHNSQRSLSGEVKVSGHNQIFASTIPYSTGWHVKLNGKEVKTYKIQGTFLGFDLPQGKNKIQLSYWPPYFGFGLLVSSLTLLVLLLGAIRKRFISKKNRIIQ</sequence>
<evidence type="ECO:0000313" key="3">
    <source>
        <dbReference type="Proteomes" id="UP000051155"/>
    </source>
</evidence>
<gene>
    <name evidence="2" type="ORF">FD20_GL001356</name>
</gene>
<feature type="transmembrane region" description="Helical" evidence="1">
    <location>
        <begin position="357"/>
        <end position="374"/>
    </location>
</feature>
<keyword evidence="1" id="KW-1133">Transmembrane helix</keyword>
<comment type="caution">
    <text evidence="2">The sequence shown here is derived from an EMBL/GenBank/DDBJ whole genome shotgun (WGS) entry which is preliminary data.</text>
</comment>
<name>A0A0R1Q1T0_9LACO</name>
<dbReference type="RefSeq" id="WP_057735965.1">
    <property type="nucleotide sequence ID" value="NZ_AZEG01000003.1"/>
</dbReference>
<dbReference type="Proteomes" id="UP000051155">
    <property type="component" value="Unassembled WGS sequence"/>
</dbReference>